<dbReference type="EMBL" id="BGPR01001949">
    <property type="protein sequence ID" value="GBM64888.1"/>
    <property type="molecule type" value="Genomic_DNA"/>
</dbReference>
<evidence type="ECO:0000313" key="1">
    <source>
        <dbReference type="EMBL" id="GBM64888.1"/>
    </source>
</evidence>
<dbReference type="AlphaFoldDB" id="A0A4Y2HI16"/>
<proteinExistence type="predicted"/>
<reference evidence="1 2" key="1">
    <citation type="journal article" date="2019" name="Sci. Rep.">
        <title>Orb-weaving spider Araneus ventricosus genome elucidates the spidroin gene catalogue.</title>
        <authorList>
            <person name="Kono N."/>
            <person name="Nakamura H."/>
            <person name="Ohtoshi R."/>
            <person name="Moran D.A.P."/>
            <person name="Shinohara A."/>
            <person name="Yoshida Y."/>
            <person name="Fujiwara M."/>
            <person name="Mori M."/>
            <person name="Tomita M."/>
            <person name="Arakawa K."/>
        </authorList>
    </citation>
    <scope>NUCLEOTIDE SEQUENCE [LARGE SCALE GENOMIC DNA]</scope>
</reference>
<dbReference type="Proteomes" id="UP000499080">
    <property type="component" value="Unassembled WGS sequence"/>
</dbReference>
<sequence>MTHSTQIDLHIRQCYAGRQEKTQLAIDLETGVKIESFGLQLALPLRRDKQPGRANFSVTASSLCFESGREIEAIGCSFPTRRLPALLFRFAALVSRVQADKGVLHGSE</sequence>
<keyword evidence="2" id="KW-1185">Reference proteome</keyword>
<organism evidence="1 2">
    <name type="scientific">Araneus ventricosus</name>
    <name type="common">Orbweaver spider</name>
    <name type="synonym">Epeira ventricosa</name>
    <dbReference type="NCBI Taxonomy" id="182803"/>
    <lineage>
        <taxon>Eukaryota</taxon>
        <taxon>Metazoa</taxon>
        <taxon>Ecdysozoa</taxon>
        <taxon>Arthropoda</taxon>
        <taxon>Chelicerata</taxon>
        <taxon>Arachnida</taxon>
        <taxon>Araneae</taxon>
        <taxon>Araneomorphae</taxon>
        <taxon>Entelegynae</taxon>
        <taxon>Araneoidea</taxon>
        <taxon>Araneidae</taxon>
        <taxon>Araneus</taxon>
    </lineage>
</organism>
<accession>A0A4Y2HI16</accession>
<gene>
    <name evidence="1" type="ORF">AVEN_200296_1</name>
</gene>
<evidence type="ECO:0000313" key="2">
    <source>
        <dbReference type="Proteomes" id="UP000499080"/>
    </source>
</evidence>
<name>A0A4Y2HI16_ARAVE</name>
<protein>
    <submittedName>
        <fullName evidence="1">Uncharacterized protein</fullName>
    </submittedName>
</protein>
<comment type="caution">
    <text evidence="1">The sequence shown here is derived from an EMBL/GenBank/DDBJ whole genome shotgun (WGS) entry which is preliminary data.</text>
</comment>